<sequence>MALPSTFQERLHQMEETKNRRLLLLQFEKELQAKKSYILSQTLAKIRRIEQRCLLLEKQNAELGFQILARKSEIDALDARYHDAVHQFRVLNLEIDELEMREKENDRFYEIKLVEIRDFEDCARKYLMETQQKVQDLRNSIAEGKPCHPFLKKKKKKNMSPRGFFPNFWYSRLLMKPIRDGATEAIEEALMNGQGIFIPIGLRFGFFILEFKLCQFLLLGMRLNCKSAI</sequence>
<keyword evidence="1" id="KW-1185">Reference proteome</keyword>
<dbReference type="Pfam" id="PF12507">
    <property type="entry name" value="HCMV_UL139"/>
    <property type="match status" value="1"/>
</dbReference>
<evidence type="ECO:0000313" key="2">
    <source>
        <dbReference type="RefSeq" id="XP_039142737.1"/>
    </source>
</evidence>
<dbReference type="RefSeq" id="XP_039142737.1">
    <property type="nucleotide sequence ID" value="XM_039286803.1"/>
</dbReference>
<evidence type="ECO:0000313" key="1">
    <source>
        <dbReference type="Proteomes" id="UP001515500"/>
    </source>
</evidence>
<organism evidence="1 2">
    <name type="scientific">Dioscorea cayennensis subsp. rotundata</name>
    <name type="common">White Guinea yam</name>
    <name type="synonym">Dioscorea rotundata</name>
    <dbReference type="NCBI Taxonomy" id="55577"/>
    <lineage>
        <taxon>Eukaryota</taxon>
        <taxon>Viridiplantae</taxon>
        <taxon>Streptophyta</taxon>
        <taxon>Embryophyta</taxon>
        <taxon>Tracheophyta</taxon>
        <taxon>Spermatophyta</taxon>
        <taxon>Magnoliopsida</taxon>
        <taxon>Liliopsida</taxon>
        <taxon>Dioscoreales</taxon>
        <taxon>Dioscoreaceae</taxon>
        <taxon>Dioscorea</taxon>
    </lineage>
</organism>
<dbReference type="InterPro" id="IPR021042">
    <property type="entry name" value="Herpes_UL139_cytomegalovirus"/>
</dbReference>
<dbReference type="Proteomes" id="UP001515500">
    <property type="component" value="Chromosome 17"/>
</dbReference>
<reference evidence="2" key="1">
    <citation type="submission" date="2025-08" db="UniProtKB">
        <authorList>
            <consortium name="RefSeq"/>
        </authorList>
    </citation>
    <scope>IDENTIFICATION</scope>
</reference>
<protein>
    <submittedName>
        <fullName evidence="2">Uncharacterized protein LOC120280074 isoform X2</fullName>
    </submittedName>
</protein>
<dbReference type="PANTHER" id="PTHR37214:SF2">
    <property type="entry name" value="CYTOMEGALOVIRUS UL139 PROTEIN"/>
    <property type="match status" value="1"/>
</dbReference>
<dbReference type="GeneID" id="120280074"/>
<dbReference type="PANTHER" id="PTHR37214">
    <property type="entry name" value="CYTOMEGALOVIRUS UL139 PROTEIN"/>
    <property type="match status" value="1"/>
</dbReference>
<dbReference type="AlphaFoldDB" id="A0AB40CW67"/>
<name>A0AB40CW67_DIOCR</name>
<accession>A0AB40CW67</accession>
<proteinExistence type="predicted"/>
<gene>
    <name evidence="2" type="primary">LOC120280074</name>
</gene>